<evidence type="ECO:0000313" key="2">
    <source>
        <dbReference type="Proteomes" id="UP001301728"/>
    </source>
</evidence>
<protein>
    <submittedName>
        <fullName evidence="1">Uncharacterized protein</fullName>
    </submittedName>
</protein>
<name>A0ABU5U1R0_9CYAN</name>
<dbReference type="RefSeq" id="WP_323274794.1">
    <property type="nucleotide sequence ID" value="NZ_JAYGHT010000129.1"/>
</dbReference>
<comment type="caution">
    <text evidence="1">The sequence shown here is derived from an EMBL/GenBank/DDBJ whole genome shotgun (WGS) entry which is preliminary data.</text>
</comment>
<dbReference type="EMBL" id="JAYGHT010000129">
    <property type="protein sequence ID" value="MEA5521135.1"/>
    <property type="molecule type" value="Genomic_DNA"/>
</dbReference>
<sequence length="294" mass="33223">MSPQTKNEGVKSKDITIGGIPIPVYMMLAGEYRWSMRQASKAVGYNEGWLSDTLRNDGNALARLKGYGFKGETVEFQGKGFIEGNLISTEDFMAMIMYAAVIGMRRQAIALLAAALYETLERRADHAFGIIRDEDEYIQKFEFRYASILLNIDLRSAIGEWIEENQADLQTYTKQYSIKGGQRGIYATALGKIYQVLFGRDKKSINELLDVKYYETPKNNVHVTQLQRIAQIEDLAAKYIRRKGMNPLDAINAAAEALMIDLEEPRLGDRITRQDVYRVLGAKKELGAGKPEKQ</sequence>
<evidence type="ECO:0000313" key="1">
    <source>
        <dbReference type="EMBL" id="MEA5521135.1"/>
    </source>
</evidence>
<organism evidence="1 2">
    <name type="scientific">Limnoraphis robusta CCNP1315</name>
    <dbReference type="NCBI Taxonomy" id="3110306"/>
    <lineage>
        <taxon>Bacteria</taxon>
        <taxon>Bacillati</taxon>
        <taxon>Cyanobacteriota</taxon>
        <taxon>Cyanophyceae</taxon>
        <taxon>Oscillatoriophycideae</taxon>
        <taxon>Oscillatoriales</taxon>
        <taxon>Sirenicapillariaceae</taxon>
        <taxon>Limnoraphis</taxon>
    </lineage>
</organism>
<gene>
    <name evidence="1" type="ORF">VB854_19530</name>
</gene>
<reference evidence="1 2" key="1">
    <citation type="submission" date="2023-12" db="EMBL/GenBank/DDBJ databases">
        <title>Baltic Sea Cyanobacteria.</title>
        <authorList>
            <person name="Delbaje E."/>
            <person name="Fewer D.P."/>
            <person name="Shishido T.K."/>
        </authorList>
    </citation>
    <scope>NUCLEOTIDE SEQUENCE [LARGE SCALE GENOMIC DNA]</scope>
    <source>
        <strain evidence="1 2">CCNP 1315</strain>
    </source>
</reference>
<keyword evidence="2" id="KW-1185">Reference proteome</keyword>
<dbReference type="Proteomes" id="UP001301728">
    <property type="component" value="Unassembled WGS sequence"/>
</dbReference>
<accession>A0ABU5U1R0</accession>
<proteinExistence type="predicted"/>